<feature type="chain" id="PRO_5009209333" description="Fimbrial-type adhesion domain-containing protein" evidence="1">
    <location>
        <begin position="32"/>
        <end position="180"/>
    </location>
</feature>
<dbReference type="Gene3D" id="2.60.40.1090">
    <property type="entry name" value="Fimbrial-type adhesion domain"/>
    <property type="match status" value="1"/>
</dbReference>
<dbReference type="RefSeq" id="WP_070133820.1">
    <property type="nucleotide sequence ID" value="NZ_LJAM02000028.1"/>
</dbReference>
<name>A0A1E7Z3V8_9GAMM</name>
<dbReference type="Pfam" id="PF00419">
    <property type="entry name" value="Fimbrial"/>
    <property type="match status" value="1"/>
</dbReference>
<proteinExistence type="predicted"/>
<dbReference type="SUPFAM" id="SSF49401">
    <property type="entry name" value="Bacterial adhesins"/>
    <property type="match status" value="1"/>
</dbReference>
<reference evidence="3 4" key="1">
    <citation type="submission" date="2016-07" db="EMBL/GenBank/DDBJ databases">
        <authorList>
            <person name="Yuval B."/>
        </authorList>
    </citation>
    <scope>NUCLEOTIDE SEQUENCE [LARGE SCALE GENOMIC DNA]</scope>
    <source>
        <strain evidence="3 4">IL</strain>
    </source>
</reference>
<evidence type="ECO:0000313" key="3">
    <source>
        <dbReference type="EMBL" id="OFC63467.1"/>
    </source>
</evidence>
<keyword evidence="1" id="KW-0732">Signal</keyword>
<sequence>MKNFNIFGGNLTTRRFVLSLCLLAVVPSAQAVDVVFSATFQAPTCQVSAPPTLDFGSVQSASVKHGDTLKNSLNLDITLSQCAGFIGTVKKPGVTVTGIGNADAGDFLFRQPTSQAVGYGVLITTATGAVVANNTFVTSESFGAGSTTIPLKASLSCGNKCANAISGMLTAAVTFNFSWQ</sequence>
<dbReference type="AlphaFoldDB" id="A0A1E7Z3V8"/>
<protein>
    <recommendedName>
        <fullName evidence="2">Fimbrial-type adhesion domain-containing protein</fullName>
    </recommendedName>
</protein>
<dbReference type="InterPro" id="IPR036937">
    <property type="entry name" value="Adhesion_dom_fimbrial_sf"/>
</dbReference>
<evidence type="ECO:0000259" key="2">
    <source>
        <dbReference type="Pfam" id="PF00419"/>
    </source>
</evidence>
<gene>
    <name evidence="3" type="ORF">BBW68_00910</name>
</gene>
<organism evidence="3 4">
    <name type="scientific">Candidatus Erwinia dacicola</name>
    <dbReference type="NCBI Taxonomy" id="252393"/>
    <lineage>
        <taxon>Bacteria</taxon>
        <taxon>Pseudomonadati</taxon>
        <taxon>Pseudomonadota</taxon>
        <taxon>Gammaproteobacteria</taxon>
        <taxon>Enterobacterales</taxon>
        <taxon>Erwiniaceae</taxon>
        <taxon>Erwinia</taxon>
    </lineage>
</organism>
<feature type="domain" description="Fimbrial-type adhesion" evidence="2">
    <location>
        <begin position="36"/>
        <end position="180"/>
    </location>
</feature>
<dbReference type="Proteomes" id="UP000243534">
    <property type="component" value="Unassembled WGS sequence"/>
</dbReference>
<evidence type="ECO:0000256" key="1">
    <source>
        <dbReference type="SAM" id="SignalP"/>
    </source>
</evidence>
<comment type="caution">
    <text evidence="3">The sequence shown here is derived from an EMBL/GenBank/DDBJ whole genome shotgun (WGS) entry which is preliminary data.</text>
</comment>
<feature type="signal peptide" evidence="1">
    <location>
        <begin position="1"/>
        <end position="31"/>
    </location>
</feature>
<accession>A0A1E7Z3V8</accession>
<dbReference type="GO" id="GO:0009289">
    <property type="term" value="C:pilus"/>
    <property type="evidence" value="ECO:0007669"/>
    <property type="project" value="InterPro"/>
</dbReference>
<dbReference type="GO" id="GO:0007155">
    <property type="term" value="P:cell adhesion"/>
    <property type="evidence" value="ECO:0007669"/>
    <property type="project" value="InterPro"/>
</dbReference>
<dbReference type="InterPro" id="IPR008966">
    <property type="entry name" value="Adhesion_dom_sf"/>
</dbReference>
<evidence type="ECO:0000313" key="4">
    <source>
        <dbReference type="Proteomes" id="UP000243534"/>
    </source>
</evidence>
<dbReference type="EMBL" id="MAYS01000079">
    <property type="protein sequence ID" value="OFC63467.1"/>
    <property type="molecule type" value="Genomic_DNA"/>
</dbReference>
<dbReference type="InterPro" id="IPR000259">
    <property type="entry name" value="Adhesion_dom_fimbrial"/>
</dbReference>